<dbReference type="InterPro" id="IPR001753">
    <property type="entry name" value="Enoyl-CoA_hydra/iso"/>
</dbReference>
<dbReference type="EMBL" id="ATBP01000906">
    <property type="protein sequence ID" value="ETR68572.1"/>
    <property type="molecule type" value="Genomic_DNA"/>
</dbReference>
<protein>
    <submittedName>
        <fullName evidence="4">Enoyl-CoA hydratase</fullName>
    </submittedName>
</protein>
<dbReference type="AlphaFoldDB" id="A0A1V1P126"/>
<evidence type="ECO:0000256" key="3">
    <source>
        <dbReference type="RuleBase" id="RU003707"/>
    </source>
</evidence>
<dbReference type="InterPro" id="IPR018376">
    <property type="entry name" value="Enoyl-CoA_hyd/isom_CS"/>
</dbReference>
<keyword evidence="2" id="KW-0456">Lyase</keyword>
<evidence type="ECO:0000313" key="5">
    <source>
        <dbReference type="Proteomes" id="UP000189670"/>
    </source>
</evidence>
<dbReference type="PANTHER" id="PTHR11941">
    <property type="entry name" value="ENOYL-COA HYDRATASE-RELATED"/>
    <property type="match status" value="1"/>
</dbReference>
<dbReference type="InterPro" id="IPR029045">
    <property type="entry name" value="ClpP/crotonase-like_dom_sf"/>
</dbReference>
<accession>A0A1V1P126</accession>
<proteinExistence type="inferred from homology"/>
<dbReference type="GO" id="GO:0006635">
    <property type="term" value="P:fatty acid beta-oxidation"/>
    <property type="evidence" value="ECO:0007669"/>
    <property type="project" value="TreeGrafter"/>
</dbReference>
<name>A0A1V1P126_9BACT</name>
<dbReference type="PROSITE" id="PS00166">
    <property type="entry name" value="ENOYL_COA_HYDRATASE"/>
    <property type="match status" value="1"/>
</dbReference>
<organism evidence="4 5">
    <name type="scientific">Candidatus Magnetoglobus multicellularis str. Araruama</name>
    <dbReference type="NCBI Taxonomy" id="890399"/>
    <lineage>
        <taxon>Bacteria</taxon>
        <taxon>Pseudomonadati</taxon>
        <taxon>Thermodesulfobacteriota</taxon>
        <taxon>Desulfobacteria</taxon>
        <taxon>Desulfobacterales</taxon>
        <taxon>Desulfobacteraceae</taxon>
        <taxon>Candidatus Magnetoglobus</taxon>
    </lineage>
</organism>
<evidence type="ECO:0000256" key="1">
    <source>
        <dbReference type="ARBA" id="ARBA00005254"/>
    </source>
</evidence>
<evidence type="ECO:0000313" key="4">
    <source>
        <dbReference type="EMBL" id="ETR68572.1"/>
    </source>
</evidence>
<dbReference type="Gene3D" id="1.10.12.10">
    <property type="entry name" value="Lyase 2-enoyl-coa Hydratase, Chain A, domain 2"/>
    <property type="match status" value="1"/>
</dbReference>
<dbReference type="InterPro" id="IPR014748">
    <property type="entry name" value="Enoyl-CoA_hydra_C"/>
</dbReference>
<dbReference type="PANTHER" id="PTHR11941:SF54">
    <property type="entry name" value="ENOYL-COA HYDRATASE, MITOCHONDRIAL"/>
    <property type="match status" value="1"/>
</dbReference>
<dbReference type="Gene3D" id="3.90.226.10">
    <property type="entry name" value="2-enoyl-CoA Hydratase, Chain A, domain 1"/>
    <property type="match status" value="1"/>
</dbReference>
<reference evidence="5" key="1">
    <citation type="submission" date="2012-11" db="EMBL/GenBank/DDBJ databases">
        <authorList>
            <person name="Lucero-Rivera Y.E."/>
            <person name="Tovar-Ramirez D."/>
        </authorList>
    </citation>
    <scope>NUCLEOTIDE SEQUENCE [LARGE SCALE GENOMIC DNA]</scope>
    <source>
        <strain evidence="5">Araruama</strain>
    </source>
</reference>
<gene>
    <name evidence="4" type="ORF">OMM_04489</name>
</gene>
<dbReference type="Pfam" id="PF00378">
    <property type="entry name" value="ECH_1"/>
    <property type="match status" value="1"/>
</dbReference>
<dbReference type="CDD" id="cd06558">
    <property type="entry name" value="crotonase-like"/>
    <property type="match status" value="1"/>
</dbReference>
<dbReference type="Proteomes" id="UP000189670">
    <property type="component" value="Unassembled WGS sequence"/>
</dbReference>
<comment type="caution">
    <text evidence="4">The sequence shown here is derived from an EMBL/GenBank/DDBJ whole genome shotgun (WGS) entry which is preliminary data.</text>
</comment>
<dbReference type="SUPFAM" id="SSF52096">
    <property type="entry name" value="ClpP/crotonase"/>
    <property type="match status" value="1"/>
</dbReference>
<dbReference type="GO" id="GO:0016829">
    <property type="term" value="F:lyase activity"/>
    <property type="evidence" value="ECO:0007669"/>
    <property type="project" value="UniProtKB-KW"/>
</dbReference>
<sequence>MDEIIKKVENKVGTITINRPEKRNALTQILLIDLHLTLKKWADNGDVWTVIITGAGEKAFSSGYDIVSLPTDIPPEMEEVLKNNNPLELALNSIKAYPFPVIAMMNGYTFGAGLNLAICCDIRIAVDKIKFGMPPAKLGLVYHPDGIRQFIEVIGISKAKELFFTARAYTADQAKEMGVVDYLISEDALSSFTYEMAGDIVSNAPLSLKGAKKIFNMLTQSSHRLSDEHVREAEQLIRESFNSEDLKEGQMAFIEKRKPCFKGK</sequence>
<comment type="similarity">
    <text evidence="1 3">Belongs to the enoyl-CoA hydratase/isomerase family.</text>
</comment>
<evidence type="ECO:0000256" key="2">
    <source>
        <dbReference type="ARBA" id="ARBA00023239"/>
    </source>
</evidence>